<protein>
    <submittedName>
        <fullName evidence="2">(rape) hypothetical protein</fullName>
    </submittedName>
</protein>
<evidence type="ECO:0000313" key="2">
    <source>
        <dbReference type="EMBL" id="CAF2161263.1"/>
    </source>
</evidence>
<proteinExistence type="predicted"/>
<sequence>MTARRKQAGKEIADKVAPTEEGSVNERLPTHLCATNRFPSKMNNYYSSLEYQLLVRDVLEGTDEIERLLGSCFGQYFRLSVRKCTFSTEVLDDEHDS</sequence>
<gene>
    <name evidence="2" type="ORF">DARMORV10_A07P13050.1</name>
</gene>
<name>A0A816YKZ0_BRANA</name>
<dbReference type="Proteomes" id="UP001295469">
    <property type="component" value="Chromosome A07"/>
</dbReference>
<feature type="region of interest" description="Disordered" evidence="1">
    <location>
        <begin position="1"/>
        <end position="23"/>
    </location>
</feature>
<feature type="compositionally biased region" description="Basic and acidic residues" evidence="1">
    <location>
        <begin position="8"/>
        <end position="18"/>
    </location>
</feature>
<organism evidence="2">
    <name type="scientific">Brassica napus</name>
    <name type="common">Rape</name>
    <dbReference type="NCBI Taxonomy" id="3708"/>
    <lineage>
        <taxon>Eukaryota</taxon>
        <taxon>Viridiplantae</taxon>
        <taxon>Streptophyta</taxon>
        <taxon>Embryophyta</taxon>
        <taxon>Tracheophyta</taxon>
        <taxon>Spermatophyta</taxon>
        <taxon>Magnoliopsida</taxon>
        <taxon>eudicotyledons</taxon>
        <taxon>Gunneridae</taxon>
        <taxon>Pentapetalae</taxon>
        <taxon>rosids</taxon>
        <taxon>malvids</taxon>
        <taxon>Brassicales</taxon>
        <taxon>Brassicaceae</taxon>
        <taxon>Brassiceae</taxon>
        <taxon>Brassica</taxon>
    </lineage>
</organism>
<dbReference type="EMBL" id="HG994361">
    <property type="protein sequence ID" value="CAF2161263.1"/>
    <property type="molecule type" value="Genomic_DNA"/>
</dbReference>
<dbReference type="AlphaFoldDB" id="A0A816YKZ0"/>
<reference evidence="2" key="1">
    <citation type="submission" date="2021-01" db="EMBL/GenBank/DDBJ databases">
        <authorList>
            <consortium name="Genoscope - CEA"/>
            <person name="William W."/>
        </authorList>
    </citation>
    <scope>NUCLEOTIDE SEQUENCE</scope>
</reference>
<accession>A0A816YKZ0</accession>
<evidence type="ECO:0000256" key="1">
    <source>
        <dbReference type="SAM" id="MobiDB-lite"/>
    </source>
</evidence>